<dbReference type="InterPro" id="IPR011009">
    <property type="entry name" value="Kinase-like_dom_sf"/>
</dbReference>
<gene>
    <name evidence="4" type="ORF">GSPATT00037661001</name>
</gene>
<dbReference type="OrthoDB" id="443860at2759"/>
<keyword evidence="5" id="KW-1185">Reference proteome</keyword>
<dbReference type="PANTHER" id="PTHR47989:SF47">
    <property type="entry name" value="SERINE_THREONINE-PROTEIN KINASE PBL28-RELATED"/>
    <property type="match status" value="1"/>
</dbReference>
<name>A0CEK6_PARTE</name>
<keyword evidence="2" id="KW-0067">ATP-binding</keyword>
<dbReference type="Pfam" id="PF00069">
    <property type="entry name" value="Pkinase"/>
    <property type="match status" value="1"/>
</dbReference>
<dbReference type="PANTHER" id="PTHR47989">
    <property type="entry name" value="OS01G0750732 PROTEIN"/>
    <property type="match status" value="1"/>
</dbReference>
<evidence type="ECO:0000256" key="1">
    <source>
        <dbReference type="ARBA" id="ARBA00022741"/>
    </source>
</evidence>
<dbReference type="HOGENOM" id="CLU_1149103_0_0_1"/>
<protein>
    <recommendedName>
        <fullName evidence="3">Protein kinase domain-containing protein</fullName>
    </recommendedName>
</protein>
<dbReference type="GO" id="GO:0005524">
    <property type="term" value="F:ATP binding"/>
    <property type="evidence" value="ECO:0007669"/>
    <property type="project" value="UniProtKB-KW"/>
</dbReference>
<dbReference type="KEGG" id="ptm:GSPATT00037661001"/>
<dbReference type="SUPFAM" id="SSF56112">
    <property type="entry name" value="Protein kinase-like (PK-like)"/>
    <property type="match status" value="1"/>
</dbReference>
<dbReference type="EMBL" id="CT868065">
    <property type="protein sequence ID" value="CAK69223.1"/>
    <property type="molecule type" value="Genomic_DNA"/>
</dbReference>
<dbReference type="GO" id="GO:0004672">
    <property type="term" value="F:protein kinase activity"/>
    <property type="evidence" value="ECO:0007669"/>
    <property type="project" value="InterPro"/>
</dbReference>
<sequence>MRIIQKSLEEKFELQFWESHKKKMNYIMQQNIVLEEHSLTSINWQLRVKMAIQLADGMLHLHKLNPPLIHRDLKILNKLLEQTYDSNRINIKIADFGLARAQADNGEQMTGVLGTFLYYIYNNRIGCSRSVLKSSIYNKSWCLFIGSKKFSSYEIQIKLHINKQFSTNPSAIMKLVTVDNGRSDLSLIQTGGSSIFERVDDQMLGQRSYKKTNFFRSFIQYLKGFQQFVNLLVCKRYNFLIL</sequence>
<dbReference type="RefSeq" id="XP_001436620.1">
    <property type="nucleotide sequence ID" value="XM_001436583.1"/>
</dbReference>
<dbReference type="InterPro" id="IPR000719">
    <property type="entry name" value="Prot_kinase_dom"/>
</dbReference>
<dbReference type="eggNOG" id="ENOG502QWC7">
    <property type="taxonomic scope" value="Eukaryota"/>
</dbReference>
<dbReference type="InParanoid" id="A0CEK6"/>
<dbReference type="Proteomes" id="UP000000600">
    <property type="component" value="Unassembled WGS sequence"/>
</dbReference>
<dbReference type="PROSITE" id="PS50011">
    <property type="entry name" value="PROTEIN_KINASE_DOM"/>
    <property type="match status" value="1"/>
</dbReference>
<evidence type="ECO:0000259" key="3">
    <source>
        <dbReference type="PROSITE" id="PS50011"/>
    </source>
</evidence>
<dbReference type="GeneID" id="5022405"/>
<dbReference type="Gene3D" id="1.10.510.10">
    <property type="entry name" value="Transferase(Phosphotransferase) domain 1"/>
    <property type="match status" value="1"/>
</dbReference>
<organism evidence="4 5">
    <name type="scientific">Paramecium tetraurelia</name>
    <dbReference type="NCBI Taxonomy" id="5888"/>
    <lineage>
        <taxon>Eukaryota</taxon>
        <taxon>Sar</taxon>
        <taxon>Alveolata</taxon>
        <taxon>Ciliophora</taxon>
        <taxon>Intramacronucleata</taxon>
        <taxon>Oligohymenophorea</taxon>
        <taxon>Peniculida</taxon>
        <taxon>Parameciidae</taxon>
        <taxon>Paramecium</taxon>
    </lineage>
</organism>
<evidence type="ECO:0000256" key="2">
    <source>
        <dbReference type="ARBA" id="ARBA00022840"/>
    </source>
</evidence>
<accession>A0CEK6</accession>
<evidence type="ECO:0000313" key="5">
    <source>
        <dbReference type="Proteomes" id="UP000000600"/>
    </source>
</evidence>
<evidence type="ECO:0000313" key="4">
    <source>
        <dbReference type="EMBL" id="CAK69223.1"/>
    </source>
</evidence>
<reference evidence="4 5" key="1">
    <citation type="journal article" date="2006" name="Nature">
        <title>Global trends of whole-genome duplications revealed by the ciliate Paramecium tetraurelia.</title>
        <authorList>
            <consortium name="Genoscope"/>
            <person name="Aury J.-M."/>
            <person name="Jaillon O."/>
            <person name="Duret L."/>
            <person name="Noel B."/>
            <person name="Jubin C."/>
            <person name="Porcel B.M."/>
            <person name="Segurens B."/>
            <person name="Daubin V."/>
            <person name="Anthouard V."/>
            <person name="Aiach N."/>
            <person name="Arnaiz O."/>
            <person name="Billaut A."/>
            <person name="Beisson J."/>
            <person name="Blanc I."/>
            <person name="Bouhouche K."/>
            <person name="Camara F."/>
            <person name="Duharcourt S."/>
            <person name="Guigo R."/>
            <person name="Gogendeau D."/>
            <person name="Katinka M."/>
            <person name="Keller A.-M."/>
            <person name="Kissmehl R."/>
            <person name="Klotz C."/>
            <person name="Koll F."/>
            <person name="Le Moue A."/>
            <person name="Lepere C."/>
            <person name="Malinsky S."/>
            <person name="Nowacki M."/>
            <person name="Nowak J.K."/>
            <person name="Plattner H."/>
            <person name="Poulain J."/>
            <person name="Ruiz F."/>
            <person name="Serrano V."/>
            <person name="Zagulski M."/>
            <person name="Dessen P."/>
            <person name="Betermier M."/>
            <person name="Weissenbach J."/>
            <person name="Scarpelli C."/>
            <person name="Schachter V."/>
            <person name="Sperling L."/>
            <person name="Meyer E."/>
            <person name="Cohen J."/>
            <person name="Wincker P."/>
        </authorList>
    </citation>
    <scope>NUCLEOTIDE SEQUENCE [LARGE SCALE GENOMIC DNA]</scope>
    <source>
        <strain evidence="4 5">Stock d4-2</strain>
    </source>
</reference>
<proteinExistence type="predicted"/>
<keyword evidence="1" id="KW-0547">Nucleotide-binding</keyword>
<feature type="domain" description="Protein kinase" evidence="3">
    <location>
        <begin position="1"/>
        <end position="242"/>
    </location>
</feature>
<dbReference type="AlphaFoldDB" id="A0CEK6"/>